<organism evidence="2">
    <name type="scientific">Petromyces alliaceus</name>
    <name type="common">Aspergillus alliaceus</name>
    <dbReference type="NCBI Taxonomy" id="209559"/>
    <lineage>
        <taxon>Eukaryota</taxon>
        <taxon>Fungi</taxon>
        <taxon>Dikarya</taxon>
        <taxon>Ascomycota</taxon>
        <taxon>Pezizomycotina</taxon>
        <taxon>Eurotiomycetes</taxon>
        <taxon>Eurotiomycetidae</taxon>
        <taxon>Eurotiales</taxon>
        <taxon>Aspergillaceae</taxon>
        <taxon>Aspergillus</taxon>
        <taxon>Aspergillus subgen. Circumdati</taxon>
    </lineage>
</organism>
<dbReference type="AlphaFoldDB" id="A0A5N7CGH6"/>
<dbReference type="EMBL" id="ML735233">
    <property type="protein sequence ID" value="KAE8392967.1"/>
    <property type="molecule type" value="Genomic_DNA"/>
</dbReference>
<accession>A0A5N7CGH6</accession>
<evidence type="ECO:0000256" key="1">
    <source>
        <dbReference type="SAM" id="MobiDB-lite"/>
    </source>
</evidence>
<protein>
    <submittedName>
        <fullName evidence="2">Uncharacterized protein</fullName>
    </submittedName>
</protein>
<name>A0A5N7CGH6_PETAA</name>
<feature type="region of interest" description="Disordered" evidence="1">
    <location>
        <begin position="1"/>
        <end position="45"/>
    </location>
</feature>
<reference evidence="2" key="1">
    <citation type="submission" date="2019-04" db="EMBL/GenBank/DDBJ databases">
        <title>Friends and foes A comparative genomics studyof 23 Aspergillus species from section Flavi.</title>
        <authorList>
            <consortium name="DOE Joint Genome Institute"/>
            <person name="Kjaerbolling I."/>
            <person name="Vesth T."/>
            <person name="Frisvad J.C."/>
            <person name="Nybo J.L."/>
            <person name="Theobald S."/>
            <person name="Kildgaard S."/>
            <person name="Isbrandt T."/>
            <person name="Kuo A."/>
            <person name="Sato A."/>
            <person name="Lyhne E.K."/>
            <person name="Kogle M.E."/>
            <person name="Wiebenga A."/>
            <person name="Kun R.S."/>
            <person name="Lubbers R.J."/>
            <person name="Makela M.R."/>
            <person name="Barry K."/>
            <person name="Chovatia M."/>
            <person name="Clum A."/>
            <person name="Daum C."/>
            <person name="Haridas S."/>
            <person name="He G."/>
            <person name="LaButti K."/>
            <person name="Lipzen A."/>
            <person name="Mondo S."/>
            <person name="Riley R."/>
            <person name="Salamov A."/>
            <person name="Simmons B.A."/>
            <person name="Magnuson J.K."/>
            <person name="Henrissat B."/>
            <person name="Mortensen U.H."/>
            <person name="Larsen T.O."/>
            <person name="Devries R.P."/>
            <person name="Grigoriev I.V."/>
            <person name="Machida M."/>
            <person name="Baker S.E."/>
            <person name="Andersen M.R."/>
        </authorList>
    </citation>
    <scope>NUCLEOTIDE SEQUENCE [LARGE SCALE GENOMIC DNA]</scope>
    <source>
        <strain evidence="2">IBT 14317</strain>
    </source>
</reference>
<proteinExistence type="predicted"/>
<sequence length="149" mass="16334">MLTGKGLARRRSNRGSRQGTSCSRRNRLCSSITNSPTSPPPPTHRRLFNVGPVRLLKISPVSLVHNLRHLRLLAFILPNSLIHWAPALESLGASLGRHEPLTASAPSHKLGRKAIERNTLVGAGLYEPFKEVEVVEVAFPPDKLRSASL</sequence>
<dbReference type="Proteomes" id="UP000326877">
    <property type="component" value="Unassembled WGS sequence"/>
</dbReference>
<gene>
    <name evidence="2" type="ORF">BDV23DRAFT_181112</name>
</gene>
<evidence type="ECO:0000313" key="2">
    <source>
        <dbReference type="EMBL" id="KAE8392967.1"/>
    </source>
</evidence>